<evidence type="ECO:0000313" key="7">
    <source>
        <dbReference type="EMBL" id="SOB71393.1"/>
    </source>
</evidence>
<dbReference type="Gene3D" id="3.40.50.10240">
    <property type="entry name" value="Thiamin pyrophosphokinase, catalytic domain"/>
    <property type="match status" value="1"/>
</dbReference>
<dbReference type="InterPro" id="IPR007373">
    <property type="entry name" value="Thiamin_PyroPKinase_B1-bd"/>
</dbReference>
<dbReference type="InterPro" id="IPR007371">
    <property type="entry name" value="TPK_catalytic"/>
</dbReference>
<dbReference type="GO" id="GO:0005524">
    <property type="term" value="F:ATP binding"/>
    <property type="evidence" value="ECO:0007669"/>
    <property type="project" value="UniProtKB-KW"/>
</dbReference>
<dbReference type="Pfam" id="PF04263">
    <property type="entry name" value="TPK_catalytic"/>
    <property type="match status" value="1"/>
</dbReference>
<keyword evidence="2" id="KW-0547">Nucleotide-binding</keyword>
<evidence type="ECO:0000256" key="1">
    <source>
        <dbReference type="ARBA" id="ARBA00022679"/>
    </source>
</evidence>
<proteinExistence type="predicted"/>
<protein>
    <recommendedName>
        <fullName evidence="5">Thiamine diphosphokinase</fullName>
        <ecNumber evidence="5">2.7.6.2</ecNumber>
    </recommendedName>
</protein>
<evidence type="ECO:0000256" key="2">
    <source>
        <dbReference type="ARBA" id="ARBA00022741"/>
    </source>
</evidence>
<evidence type="ECO:0000259" key="6">
    <source>
        <dbReference type="SMART" id="SM00983"/>
    </source>
</evidence>
<keyword evidence="1 7" id="KW-0808">Transferase</keyword>
<name>A0A285PP40_9FIRM</name>
<dbReference type="KEGG" id="ehl:EHLA_0630"/>
<dbReference type="SMART" id="SM00983">
    <property type="entry name" value="TPK_B1_binding"/>
    <property type="match status" value="1"/>
</dbReference>
<dbReference type="GO" id="GO:0030975">
    <property type="term" value="F:thiamine binding"/>
    <property type="evidence" value="ECO:0007669"/>
    <property type="project" value="InterPro"/>
</dbReference>
<dbReference type="SUPFAM" id="SSF63999">
    <property type="entry name" value="Thiamin pyrophosphokinase, catalytic domain"/>
    <property type="match status" value="1"/>
</dbReference>
<sequence length="229" mass="25999">MQKKKSILIVSGGSIDVDFAKEYLRERQYDHIVAADSGLAHCKEIGIEPTDILGDFDSLRNLELLEYYRQKGIPLREFPTRKDYTDTHLAVKYAIDLKAEEVTILGATGTRYDHTLANISLLALLRDEGIDAQIVDAHNEIEILRGPAEKKYKKKYHRKGSETEQKKEYFSIIAFSPEVTGIDEEGFSYPLHQAALYNKESIGVSNEIVEKEATLRLQSGYLIVMRTTD</sequence>
<dbReference type="Pfam" id="PF04265">
    <property type="entry name" value="TPK_B1_binding"/>
    <property type="match status" value="1"/>
</dbReference>
<keyword evidence="3 7" id="KW-0418">Kinase</keyword>
<dbReference type="PANTHER" id="PTHR41299">
    <property type="entry name" value="THIAMINE PYROPHOSPHOKINASE"/>
    <property type="match status" value="1"/>
</dbReference>
<dbReference type="GO" id="GO:0004788">
    <property type="term" value="F:thiamine diphosphokinase activity"/>
    <property type="evidence" value="ECO:0007669"/>
    <property type="project" value="UniProtKB-UniRule"/>
</dbReference>
<accession>A0A285PP40</accession>
<reference evidence="8" key="1">
    <citation type="submission" date="2017-09" db="EMBL/GenBank/DDBJ databases">
        <authorList>
            <person name="Shetty A S."/>
        </authorList>
    </citation>
    <scope>NUCLEOTIDE SEQUENCE [LARGE SCALE GENOMIC DNA]</scope>
</reference>
<dbReference type="PANTHER" id="PTHR41299:SF1">
    <property type="entry name" value="THIAMINE PYROPHOSPHOKINASE"/>
    <property type="match status" value="1"/>
</dbReference>
<dbReference type="Proteomes" id="UP000217549">
    <property type="component" value="Chromosome I"/>
</dbReference>
<dbReference type="GO" id="GO:0016301">
    <property type="term" value="F:kinase activity"/>
    <property type="evidence" value="ECO:0007669"/>
    <property type="project" value="UniProtKB-KW"/>
</dbReference>
<dbReference type="GO" id="GO:0009229">
    <property type="term" value="P:thiamine diphosphate biosynthetic process"/>
    <property type="evidence" value="ECO:0007669"/>
    <property type="project" value="InterPro"/>
</dbReference>
<gene>
    <name evidence="7" type="ORF">EHLA_0630</name>
</gene>
<evidence type="ECO:0000313" key="8">
    <source>
        <dbReference type="Proteomes" id="UP000217549"/>
    </source>
</evidence>
<feature type="domain" description="Thiamin pyrophosphokinase thiamin-binding" evidence="6">
    <location>
        <begin position="160"/>
        <end position="223"/>
    </location>
</feature>
<dbReference type="GO" id="GO:0006772">
    <property type="term" value="P:thiamine metabolic process"/>
    <property type="evidence" value="ECO:0007669"/>
    <property type="project" value="UniProtKB-UniRule"/>
</dbReference>
<dbReference type="InterPro" id="IPR053149">
    <property type="entry name" value="TPK"/>
</dbReference>
<dbReference type="EMBL" id="LT907978">
    <property type="protein sequence ID" value="SOB71393.1"/>
    <property type="molecule type" value="Genomic_DNA"/>
</dbReference>
<dbReference type="AlphaFoldDB" id="A0A285PP40"/>
<keyword evidence="4" id="KW-0067">ATP-binding</keyword>
<organism evidence="7 8">
    <name type="scientific">Anaerobutyricum hallii</name>
    <dbReference type="NCBI Taxonomy" id="39488"/>
    <lineage>
        <taxon>Bacteria</taxon>
        <taxon>Bacillati</taxon>
        <taxon>Bacillota</taxon>
        <taxon>Clostridia</taxon>
        <taxon>Lachnospirales</taxon>
        <taxon>Lachnospiraceae</taxon>
        <taxon>Anaerobutyricum</taxon>
    </lineage>
</organism>
<dbReference type="RefSeq" id="WP_096239288.1">
    <property type="nucleotide sequence ID" value="NZ_LT907978.1"/>
</dbReference>
<keyword evidence="8" id="KW-1185">Reference proteome</keyword>
<dbReference type="EC" id="2.7.6.2" evidence="5"/>
<dbReference type="CDD" id="cd07995">
    <property type="entry name" value="TPK"/>
    <property type="match status" value="1"/>
</dbReference>
<evidence type="ECO:0000256" key="5">
    <source>
        <dbReference type="NCBIfam" id="TIGR01378"/>
    </source>
</evidence>
<evidence type="ECO:0000256" key="3">
    <source>
        <dbReference type="ARBA" id="ARBA00022777"/>
    </source>
</evidence>
<evidence type="ECO:0000256" key="4">
    <source>
        <dbReference type="ARBA" id="ARBA00022840"/>
    </source>
</evidence>
<dbReference type="InterPro" id="IPR036371">
    <property type="entry name" value="TPK_B1-bd_sf"/>
</dbReference>
<dbReference type="InterPro" id="IPR036759">
    <property type="entry name" value="TPK_catalytic_sf"/>
</dbReference>
<dbReference type="SUPFAM" id="SSF63862">
    <property type="entry name" value="Thiamin pyrophosphokinase, substrate-binding domain"/>
    <property type="match status" value="1"/>
</dbReference>
<dbReference type="NCBIfam" id="TIGR01378">
    <property type="entry name" value="thi_PPkinase"/>
    <property type="match status" value="1"/>
</dbReference>
<dbReference type="InterPro" id="IPR006282">
    <property type="entry name" value="Thi_PPkinase"/>
</dbReference>